<protein>
    <submittedName>
        <fullName evidence="1">Uncharacterized protein</fullName>
    </submittedName>
</protein>
<evidence type="ECO:0000313" key="1">
    <source>
        <dbReference type="EMBL" id="QZE13128.1"/>
    </source>
</evidence>
<proteinExistence type="predicted"/>
<gene>
    <name evidence="1" type="ORF">K4L44_11060</name>
</gene>
<keyword evidence="2" id="KW-1185">Reference proteome</keyword>
<accession>A0AC61NC98</accession>
<reference evidence="1" key="1">
    <citation type="submission" date="2021-08" db="EMBL/GenBank/DDBJ databases">
        <title>Novel anaerobic bacterium isolated from sea squirt in East Sea, Republic of Korea.</title>
        <authorList>
            <person name="Nguyen T.H."/>
            <person name="Li Z."/>
            <person name="Lee Y.-J."/>
            <person name="Ko J."/>
            <person name="Kim S.-G."/>
        </authorList>
    </citation>
    <scope>NUCLEOTIDE SEQUENCE</scope>
    <source>
        <strain evidence="1">KCTC 25031</strain>
    </source>
</reference>
<sequence>MRIFYMLLFCFLGNILNAQDANLYRVSTIASVKINPAYNIGENKILFSLPLLCVEVNGSMGGLSYNDIIDKSSYGSDGKLAVDLNKIYTNMDNTSIFSSGGQVNLFSFITSNQKGSFMFSVNEVFYHQQLFHKEMLDIVLNGFTIEPNESNTLAYRNKNTGPVSLDLMHYREFAFGFQRNISSDLRFGFRMKLLTGLASVSSSNAYIKSSSKSLDRLDIDVNMNVNVSAPISYELYKNDFSGSRFRNFEYNFDSSYWFNFDNLGLALDLGLEYAPSKRWLLFVSLLDLGSISYKSNVSQIYTNSKIQLEGADISNSINEDNIQYLPFDKAVQAMIEKTDSQLELKNMSHPFSQTLPLHFNFGSTYLFTKNFESYVWLNMQSYQGVFSIVPTIGLRYCYKYFRVSTNCGWRYDNPTFGFSSNLDIGNWSIYGSISNISPLTSINSPLHSSVSFGVYFVLDRHESHVY</sequence>
<dbReference type="EMBL" id="CP081303">
    <property type="protein sequence ID" value="QZE13128.1"/>
    <property type="molecule type" value="Genomic_DNA"/>
</dbReference>
<evidence type="ECO:0000313" key="2">
    <source>
        <dbReference type="Proteomes" id="UP000826212"/>
    </source>
</evidence>
<dbReference type="Proteomes" id="UP000826212">
    <property type="component" value="Chromosome"/>
</dbReference>
<organism evidence="1 2">
    <name type="scientific">Halosquirtibacter laminarini</name>
    <dbReference type="NCBI Taxonomy" id="3374600"/>
    <lineage>
        <taxon>Bacteria</taxon>
        <taxon>Pseudomonadati</taxon>
        <taxon>Bacteroidota</taxon>
        <taxon>Bacteroidia</taxon>
        <taxon>Marinilabiliales</taxon>
        <taxon>Prolixibacteraceae</taxon>
        <taxon>Halosquirtibacter</taxon>
    </lineage>
</organism>
<name>A0AC61NC98_9BACT</name>